<dbReference type="Pfam" id="PF16038">
    <property type="entry name" value="TMIE"/>
    <property type="match status" value="1"/>
</dbReference>
<proteinExistence type="predicted"/>
<evidence type="ECO:0000313" key="2">
    <source>
        <dbReference type="EMBL" id="KAL2729523.1"/>
    </source>
</evidence>
<dbReference type="Proteomes" id="UP001607302">
    <property type="component" value="Unassembled WGS sequence"/>
</dbReference>
<evidence type="ECO:0000313" key="3">
    <source>
        <dbReference type="Proteomes" id="UP001607302"/>
    </source>
</evidence>
<keyword evidence="3" id="KW-1185">Reference proteome</keyword>
<keyword evidence="1" id="KW-1133">Transmembrane helix</keyword>
<keyword evidence="1" id="KW-0812">Transmembrane</keyword>
<evidence type="ECO:0008006" key="4">
    <source>
        <dbReference type="Google" id="ProtNLM"/>
    </source>
</evidence>
<dbReference type="InterPro" id="IPR032006">
    <property type="entry name" value="TMIE"/>
</dbReference>
<dbReference type="EMBL" id="JAUDFV010000130">
    <property type="protein sequence ID" value="KAL2729523.1"/>
    <property type="molecule type" value="Genomic_DNA"/>
</dbReference>
<name>A0ABD2B9V4_VESSQ</name>
<gene>
    <name evidence="2" type="ORF">V1478_005813</name>
</gene>
<comment type="caution">
    <text evidence="2">The sequence shown here is derived from an EMBL/GenBank/DDBJ whole genome shotgun (WGS) entry which is preliminary data.</text>
</comment>
<organism evidence="2 3">
    <name type="scientific">Vespula squamosa</name>
    <name type="common">Southern yellow jacket</name>
    <name type="synonym">Wasp</name>
    <dbReference type="NCBI Taxonomy" id="30214"/>
    <lineage>
        <taxon>Eukaryota</taxon>
        <taxon>Metazoa</taxon>
        <taxon>Ecdysozoa</taxon>
        <taxon>Arthropoda</taxon>
        <taxon>Hexapoda</taxon>
        <taxon>Insecta</taxon>
        <taxon>Pterygota</taxon>
        <taxon>Neoptera</taxon>
        <taxon>Endopterygota</taxon>
        <taxon>Hymenoptera</taxon>
        <taxon>Apocrita</taxon>
        <taxon>Aculeata</taxon>
        <taxon>Vespoidea</taxon>
        <taxon>Vespidae</taxon>
        <taxon>Vespinae</taxon>
        <taxon>Vespula</taxon>
    </lineage>
</organism>
<feature type="transmembrane region" description="Helical" evidence="1">
    <location>
        <begin position="54"/>
        <end position="76"/>
    </location>
</feature>
<reference evidence="2 3" key="1">
    <citation type="journal article" date="2024" name="Ann. Entomol. Soc. Am.">
        <title>Genomic analyses of the southern and eastern yellowjacket wasps (Hymenoptera: Vespidae) reveal evolutionary signatures of social life.</title>
        <authorList>
            <person name="Catto M.A."/>
            <person name="Caine P.B."/>
            <person name="Orr S.E."/>
            <person name="Hunt B.G."/>
            <person name="Goodisman M.A.D."/>
        </authorList>
    </citation>
    <scope>NUCLEOTIDE SEQUENCE [LARGE SCALE GENOMIC DNA]</scope>
    <source>
        <strain evidence="2">233</strain>
        <tissue evidence="2">Head and thorax</tissue>
    </source>
</reference>
<keyword evidence="1" id="KW-0472">Membrane</keyword>
<evidence type="ECO:0000256" key="1">
    <source>
        <dbReference type="SAM" id="Phobius"/>
    </source>
</evidence>
<accession>A0ABD2B9V4</accession>
<dbReference type="PANTHER" id="PTHR28635:SF1">
    <property type="entry name" value="TRANSMEMBRANE INNER EAR EXPRESSED PROTEIN"/>
    <property type="match status" value="1"/>
</dbReference>
<protein>
    <recommendedName>
        <fullName evidence="4">Transmembrane inner ear expressed protein</fullName>
    </recommendedName>
</protein>
<dbReference type="PANTHER" id="PTHR28635">
    <property type="entry name" value="TRANSMEMBRANE INNER EAR EXPRESSED PROTEIN"/>
    <property type="match status" value="1"/>
</dbReference>
<sequence>MKMEMNQTTVASVLLSSSSISPCSPNEIAISPGDCVESGVEEWLEDETLAGFRVWQLAGIILSILLSIIIGLCCCIRFRVPRTKQEIEADYIRKKITRNFKKELSKINNSDMDEMNLQKALDRIRNEFDAQTYGLEKEHEKIANNRSRQIAQKRIDTIFTGMRACLSKWKRTDSDNII</sequence>
<dbReference type="AlphaFoldDB" id="A0ABD2B9V4"/>